<feature type="transmembrane region" description="Helical" evidence="6">
    <location>
        <begin position="449"/>
        <end position="475"/>
    </location>
</feature>
<dbReference type="PROSITE" id="PS50850">
    <property type="entry name" value="MFS"/>
    <property type="match status" value="1"/>
</dbReference>
<feature type="transmembrane region" description="Helical" evidence="6">
    <location>
        <begin position="415"/>
        <end position="437"/>
    </location>
</feature>
<reference evidence="8" key="1">
    <citation type="submission" date="2021-03" db="EMBL/GenBank/DDBJ databases">
        <authorList>
            <person name="Tagirdzhanova G."/>
        </authorList>
    </citation>
    <scope>NUCLEOTIDE SEQUENCE</scope>
</reference>
<keyword evidence="3 6" id="KW-1133">Transmembrane helix</keyword>
<feature type="transmembrane region" description="Helical" evidence="6">
    <location>
        <begin position="287"/>
        <end position="308"/>
    </location>
</feature>
<dbReference type="PANTHER" id="PTHR23501">
    <property type="entry name" value="MAJOR FACILITATOR SUPERFAMILY"/>
    <property type="match status" value="1"/>
</dbReference>
<feature type="transmembrane region" description="Helical" evidence="6">
    <location>
        <begin position="58"/>
        <end position="84"/>
    </location>
</feature>
<dbReference type="OrthoDB" id="2985014at2759"/>
<proteinExistence type="predicted"/>
<dbReference type="AlphaFoldDB" id="A0A8H3I3U1"/>
<dbReference type="Gene3D" id="1.20.1250.20">
    <property type="entry name" value="MFS general substrate transporter like domains"/>
    <property type="match status" value="2"/>
</dbReference>
<dbReference type="InterPro" id="IPR011701">
    <property type="entry name" value="MFS"/>
</dbReference>
<evidence type="ECO:0000259" key="7">
    <source>
        <dbReference type="PROSITE" id="PS50850"/>
    </source>
</evidence>
<evidence type="ECO:0000256" key="5">
    <source>
        <dbReference type="SAM" id="MobiDB-lite"/>
    </source>
</evidence>
<keyword evidence="2 6" id="KW-0812">Transmembrane</keyword>
<feature type="transmembrane region" description="Helical" evidence="6">
    <location>
        <begin position="387"/>
        <end position="409"/>
    </location>
</feature>
<feature type="region of interest" description="Disordered" evidence="5">
    <location>
        <begin position="1"/>
        <end position="22"/>
    </location>
</feature>
<keyword evidence="9" id="KW-1185">Reference proteome</keyword>
<feature type="transmembrane region" description="Helical" evidence="6">
    <location>
        <begin position="256"/>
        <end position="275"/>
    </location>
</feature>
<feature type="transmembrane region" description="Helical" evidence="6">
    <location>
        <begin position="216"/>
        <end position="235"/>
    </location>
</feature>
<evidence type="ECO:0000256" key="2">
    <source>
        <dbReference type="ARBA" id="ARBA00022692"/>
    </source>
</evidence>
<dbReference type="InterPro" id="IPR020846">
    <property type="entry name" value="MFS_dom"/>
</dbReference>
<dbReference type="PANTHER" id="PTHR23501:SF198">
    <property type="entry name" value="AZOLE RESISTANCE PROTEIN 1-RELATED"/>
    <property type="match status" value="1"/>
</dbReference>
<accession>A0A8H3I3U1</accession>
<organism evidence="8 9">
    <name type="scientific">Gomphillus americanus</name>
    <dbReference type="NCBI Taxonomy" id="1940652"/>
    <lineage>
        <taxon>Eukaryota</taxon>
        <taxon>Fungi</taxon>
        <taxon>Dikarya</taxon>
        <taxon>Ascomycota</taxon>
        <taxon>Pezizomycotina</taxon>
        <taxon>Lecanoromycetes</taxon>
        <taxon>OSLEUM clade</taxon>
        <taxon>Ostropomycetidae</taxon>
        <taxon>Ostropales</taxon>
        <taxon>Graphidaceae</taxon>
        <taxon>Gomphilloideae</taxon>
        <taxon>Gomphillus</taxon>
    </lineage>
</organism>
<dbReference type="SUPFAM" id="SSF103473">
    <property type="entry name" value="MFS general substrate transporter"/>
    <property type="match status" value="1"/>
</dbReference>
<feature type="transmembrane region" description="Helical" evidence="6">
    <location>
        <begin position="156"/>
        <end position="176"/>
    </location>
</feature>
<gene>
    <name evidence="8" type="ORF">GOMPHAMPRED_000381</name>
</gene>
<sequence length="554" mass="58966">MDFERTTATTASLPETLHQPSAASQAPIIVGIPTEELEIEEPGVPEDNNISYPTGTKLWLAILSLAVTSFVSSADVTVIAIAVPSLTNEFHTINDIGWYSASYMMVIGATGFFFGKAYTLFNTKRIYLLSLVIFWIGSIICTFATSSAMFVAGRAILGLGCSCESAGFVTLVSTLFPKHKRPRWIGNIYFVGSAGLVSGPLIGGLLIQRFGWRACFGINICLYGFCTALAVYGIPSGDKLSKEGLPLKQKLKELDLAGGLIFAPALTSLLLALAWGGTTYGWNDPRMITLFVLTAALFVIFAGLQWYLGEQASIPPRILKQRSILAGTFFSACCNGALNVTENYIAIYFQSVRGLTPTQSALLGIPMIVGLMAASIIAGWGSTLIGYYNPFLIITSVVAPIASGILTTISLDSQIALASGLLGLLGFAIGIGLNIPVMAVSSILEPEEVSIGAAIVLFGGSMGSATFSAVAATLFQDRLNKDVNQYAPGTNVTSLAHTGLSDIRKVIGEDKLKSILMGYDEAVMQTLYIPVALTALTIVGSLLTEWHSIKKKRE</sequence>
<dbReference type="EMBL" id="CAJPDQ010000001">
    <property type="protein sequence ID" value="CAF9903563.1"/>
    <property type="molecule type" value="Genomic_DNA"/>
</dbReference>
<dbReference type="InterPro" id="IPR036259">
    <property type="entry name" value="MFS_trans_sf"/>
</dbReference>
<dbReference type="Pfam" id="PF07690">
    <property type="entry name" value="MFS_1"/>
    <property type="match status" value="1"/>
</dbReference>
<feature type="transmembrane region" description="Helical" evidence="6">
    <location>
        <begin position="361"/>
        <end position="380"/>
    </location>
</feature>
<comment type="subcellular location">
    <subcellularLocation>
        <location evidence="1">Membrane</location>
        <topology evidence="1">Multi-pass membrane protein</topology>
    </subcellularLocation>
</comment>
<feature type="transmembrane region" description="Helical" evidence="6">
    <location>
        <begin position="126"/>
        <end position="150"/>
    </location>
</feature>
<evidence type="ECO:0000256" key="3">
    <source>
        <dbReference type="ARBA" id="ARBA00022989"/>
    </source>
</evidence>
<feature type="transmembrane region" description="Helical" evidence="6">
    <location>
        <begin position="96"/>
        <end position="114"/>
    </location>
</feature>
<feature type="transmembrane region" description="Helical" evidence="6">
    <location>
        <begin position="188"/>
        <end position="210"/>
    </location>
</feature>
<dbReference type="Proteomes" id="UP000664169">
    <property type="component" value="Unassembled WGS sequence"/>
</dbReference>
<dbReference type="GO" id="GO:0005886">
    <property type="term" value="C:plasma membrane"/>
    <property type="evidence" value="ECO:0007669"/>
    <property type="project" value="TreeGrafter"/>
</dbReference>
<feature type="transmembrane region" description="Helical" evidence="6">
    <location>
        <begin position="527"/>
        <end position="546"/>
    </location>
</feature>
<dbReference type="GO" id="GO:0022857">
    <property type="term" value="F:transmembrane transporter activity"/>
    <property type="evidence" value="ECO:0007669"/>
    <property type="project" value="InterPro"/>
</dbReference>
<evidence type="ECO:0000256" key="6">
    <source>
        <dbReference type="SAM" id="Phobius"/>
    </source>
</evidence>
<comment type="caution">
    <text evidence="8">The sequence shown here is derived from an EMBL/GenBank/DDBJ whole genome shotgun (WGS) entry which is preliminary data.</text>
</comment>
<evidence type="ECO:0000313" key="9">
    <source>
        <dbReference type="Proteomes" id="UP000664169"/>
    </source>
</evidence>
<protein>
    <recommendedName>
        <fullName evidence="7">Major facilitator superfamily (MFS) profile domain-containing protein</fullName>
    </recommendedName>
</protein>
<evidence type="ECO:0000256" key="1">
    <source>
        <dbReference type="ARBA" id="ARBA00004141"/>
    </source>
</evidence>
<name>A0A8H3I3U1_9LECA</name>
<feature type="domain" description="Major facilitator superfamily (MFS) profile" evidence="7">
    <location>
        <begin position="61"/>
        <end position="552"/>
    </location>
</feature>
<keyword evidence="4 6" id="KW-0472">Membrane</keyword>
<evidence type="ECO:0000256" key="4">
    <source>
        <dbReference type="ARBA" id="ARBA00023136"/>
    </source>
</evidence>
<evidence type="ECO:0000313" key="8">
    <source>
        <dbReference type="EMBL" id="CAF9903563.1"/>
    </source>
</evidence>
<feature type="transmembrane region" description="Helical" evidence="6">
    <location>
        <begin position="329"/>
        <end position="349"/>
    </location>
</feature>